<evidence type="ECO:0000313" key="1">
    <source>
        <dbReference type="EMBL" id="KXA22863.1"/>
    </source>
</evidence>
<gene>
    <name evidence="1" type="ORF">HMPREF3208_00090</name>
</gene>
<proteinExistence type="predicted"/>
<organism evidence="1 2">
    <name type="scientific">Gardnerella vaginalis</name>
    <dbReference type="NCBI Taxonomy" id="2702"/>
    <lineage>
        <taxon>Bacteria</taxon>
        <taxon>Bacillati</taxon>
        <taxon>Actinomycetota</taxon>
        <taxon>Actinomycetes</taxon>
        <taxon>Bifidobacteriales</taxon>
        <taxon>Bifidobacteriaceae</taxon>
        <taxon>Gardnerella</taxon>
    </lineage>
</organism>
<name>A0A133P2Y0_GARVA</name>
<evidence type="ECO:0000313" key="2">
    <source>
        <dbReference type="Proteomes" id="UP000070687"/>
    </source>
</evidence>
<sequence length="54" mass="6370">MTYTGFAKLVLTQYFARNAIHAVILKPVEHLQITFVRIIRKLNYCNYLTLLLRS</sequence>
<accession>A0A133P2Y0</accession>
<dbReference type="EMBL" id="LRQB01000005">
    <property type="protein sequence ID" value="KXA22863.1"/>
    <property type="molecule type" value="Genomic_DNA"/>
</dbReference>
<reference evidence="1 2" key="1">
    <citation type="submission" date="2016-01" db="EMBL/GenBank/DDBJ databases">
        <authorList>
            <person name="Oliw E.H."/>
        </authorList>
    </citation>
    <scope>NUCLEOTIDE SEQUENCE [LARGE SCALE GENOMIC DNA]</scope>
    <source>
        <strain evidence="1 2">PSS_7772B</strain>
    </source>
</reference>
<protein>
    <submittedName>
        <fullName evidence="1">Uncharacterized protein</fullName>
    </submittedName>
</protein>
<dbReference type="AlphaFoldDB" id="A0A133P2Y0"/>
<comment type="caution">
    <text evidence="1">The sequence shown here is derived from an EMBL/GenBank/DDBJ whole genome shotgun (WGS) entry which is preliminary data.</text>
</comment>
<dbReference type="Proteomes" id="UP000070687">
    <property type="component" value="Unassembled WGS sequence"/>
</dbReference>